<proteinExistence type="predicted"/>
<evidence type="ECO:0000313" key="2">
    <source>
        <dbReference type="Proteomes" id="UP000699462"/>
    </source>
</evidence>
<reference evidence="1 2" key="1">
    <citation type="submission" date="2019-07" db="EMBL/GenBank/DDBJ databases">
        <title>Annotation for the trematode Paragonimus westermani.</title>
        <authorList>
            <person name="Choi Y.-J."/>
        </authorList>
    </citation>
    <scope>NUCLEOTIDE SEQUENCE [LARGE SCALE GENOMIC DNA]</scope>
    <source>
        <strain evidence="1">180907_Pwestermani</strain>
    </source>
</reference>
<protein>
    <submittedName>
        <fullName evidence="1">Uncharacterized protein</fullName>
    </submittedName>
</protein>
<evidence type="ECO:0000313" key="1">
    <source>
        <dbReference type="EMBL" id="KAF8565354.1"/>
    </source>
</evidence>
<dbReference type="AlphaFoldDB" id="A0A8T0DEN5"/>
<comment type="caution">
    <text evidence="1">The sequence shown here is derived from an EMBL/GenBank/DDBJ whole genome shotgun (WGS) entry which is preliminary data.</text>
</comment>
<gene>
    <name evidence="1" type="ORF">P879_10396</name>
</gene>
<keyword evidence="2" id="KW-1185">Reference proteome</keyword>
<sequence length="215" mass="24200">MAIPCVVPGRPVHVKACITSQGLTIDGQLICPDCRLLCDPTECPSLPPEYSHPLIVRPASFSRRPVKTHPNPFQGLYPVNDLALNITNETIDTYFKQSSTLYRKTLYSLQLLTRFQSAVSSESLIKSVGVKIMEVIKSNWDKRVSASGFQYFACNSNACFCIDTPTMQGHQYCSLRERSGHVVSRYELRVKFNPKEHPFPSGTFVWKDPDRTAIV</sequence>
<dbReference type="Proteomes" id="UP000699462">
    <property type="component" value="Unassembled WGS sequence"/>
</dbReference>
<accession>A0A8T0DEN5</accession>
<dbReference type="EMBL" id="JTDF01006924">
    <property type="protein sequence ID" value="KAF8565354.1"/>
    <property type="molecule type" value="Genomic_DNA"/>
</dbReference>
<organism evidence="1 2">
    <name type="scientific">Paragonimus westermani</name>
    <dbReference type="NCBI Taxonomy" id="34504"/>
    <lineage>
        <taxon>Eukaryota</taxon>
        <taxon>Metazoa</taxon>
        <taxon>Spiralia</taxon>
        <taxon>Lophotrochozoa</taxon>
        <taxon>Platyhelminthes</taxon>
        <taxon>Trematoda</taxon>
        <taxon>Digenea</taxon>
        <taxon>Plagiorchiida</taxon>
        <taxon>Troglotremata</taxon>
        <taxon>Troglotrematidae</taxon>
        <taxon>Paragonimus</taxon>
    </lineage>
</organism>
<name>A0A8T0DEN5_9TREM</name>